<protein>
    <submittedName>
        <fullName evidence="2">DUF262 domain-containing protein</fullName>
    </submittedName>
</protein>
<evidence type="ECO:0000313" key="2">
    <source>
        <dbReference type="EMBL" id="MQO09963.1"/>
    </source>
</evidence>
<organism evidence="2 3">
    <name type="scientific">Segatella copri</name>
    <dbReference type="NCBI Taxonomy" id="165179"/>
    <lineage>
        <taxon>Bacteria</taxon>
        <taxon>Pseudomonadati</taxon>
        <taxon>Bacteroidota</taxon>
        <taxon>Bacteroidia</taxon>
        <taxon>Bacteroidales</taxon>
        <taxon>Prevotellaceae</taxon>
        <taxon>Segatella</taxon>
    </lineage>
</organism>
<gene>
    <name evidence="2" type="ORF">F7D57_09645</name>
</gene>
<reference evidence="3" key="1">
    <citation type="submission" date="2019-09" db="EMBL/GenBank/DDBJ databases">
        <title>Distinct polysaccharide growth profiles of human intestinal Prevotella copri isolates.</title>
        <authorList>
            <person name="Fehlner-Peach H."/>
            <person name="Magnabosco C."/>
            <person name="Raghavan V."/>
            <person name="Scher J.U."/>
            <person name="Tett A."/>
            <person name="Cox L.M."/>
            <person name="Gottsegen C."/>
            <person name="Watters A."/>
            <person name="Wiltshire- Gordon J.D."/>
            <person name="Segata N."/>
            <person name="Bonneau R."/>
            <person name="Littman D.R."/>
        </authorList>
    </citation>
    <scope>NUCLEOTIDE SEQUENCE [LARGE SCALE GENOMIC DNA]</scope>
    <source>
        <strain evidence="3">iA624</strain>
    </source>
</reference>
<dbReference type="Pfam" id="PF03235">
    <property type="entry name" value="GmrSD_N"/>
    <property type="match status" value="1"/>
</dbReference>
<accession>A0AA90VF26</accession>
<dbReference type="EMBL" id="VZBP01000126">
    <property type="protein sequence ID" value="MQO09963.1"/>
    <property type="molecule type" value="Genomic_DNA"/>
</dbReference>
<dbReference type="AlphaFoldDB" id="A0AA90VF26"/>
<evidence type="ECO:0000259" key="1">
    <source>
        <dbReference type="Pfam" id="PF03235"/>
    </source>
</evidence>
<dbReference type="PANTHER" id="PTHR35149:SF1">
    <property type="entry name" value="DUF5655 DOMAIN-CONTAINING PROTEIN"/>
    <property type="match status" value="1"/>
</dbReference>
<comment type="caution">
    <text evidence="2">The sequence shown here is derived from an EMBL/GenBank/DDBJ whole genome shotgun (WGS) entry which is preliminary data.</text>
</comment>
<evidence type="ECO:0000313" key="3">
    <source>
        <dbReference type="Proteomes" id="UP000405805"/>
    </source>
</evidence>
<feature type="domain" description="GmrSD restriction endonucleases N-terminal" evidence="1">
    <location>
        <begin position="17"/>
        <end position="218"/>
    </location>
</feature>
<name>A0AA90VF26_9BACT</name>
<dbReference type="Proteomes" id="UP000405805">
    <property type="component" value="Unassembled WGS sequence"/>
</dbReference>
<dbReference type="InterPro" id="IPR004919">
    <property type="entry name" value="GmrSD_N"/>
</dbReference>
<sequence>MNNEYQIMDKNFSPMPIADMLDGQYHFVIPSFQRGYRWEEKQVIDLLEDIKQFANDDNVKSDSYFLQPVVVKACNYNGIDVYEVLDGQQRLTTLLLVLKELLRGYMTPKDIQKYTSLLYEITYTNRPQLNFDDPNAADNIDSYYLSEAKYVIEKWCVNNEDFTDIIRCLFYSSAKRHVKIIWYAIDENSNDIISINIFNRLNKGKISLTSSELIKALFIMDYDLRAEGDKLPAEQLAMEWNEMERKFQDDKFWYFISDDNQGTQTRIDVLFDFVTCRGEENDTDYSYREFQKLYDFCRNQERNRTNEVFVSSWSNDVHSMQDAWKQVRKTFDRLVAWYEDNLYYHYVGYLIAVGFSPLQIYNYLEDEKRKRKVFEPGYEWTIEDTEKSLRRKIMERFKQDNKFIKKDVIDEFEYKSEYVPRILLLFNVECCRKGQNLRFAFDKFKKECWDVEHIDSQNDATLQEYEDRLRWLKNVKFILGMEHTDRAKDLAQKCQDMIIEFTDRTKVNVDKYREFYQLINKYYSAEVGENDSEIDLTTMKKDYLSNLTLLDSATNREYKDAPFAYKRYCILKYDRKGDRFIPLCTRNLFLKYYTDSEKVASYLDSMRWNRTDREGYMNAIHEVVDPIFDSVVIEDKETKI</sequence>
<dbReference type="PANTHER" id="PTHR35149">
    <property type="entry name" value="SLL5132 PROTEIN"/>
    <property type="match status" value="1"/>
</dbReference>
<proteinExistence type="predicted"/>